<accession>A0A5B7DKG0</accession>
<keyword evidence="3" id="KW-1185">Reference proteome</keyword>
<name>A0A5B7DKG0_PORTR</name>
<evidence type="ECO:0000313" key="3">
    <source>
        <dbReference type="Proteomes" id="UP000324222"/>
    </source>
</evidence>
<feature type="region of interest" description="Disordered" evidence="1">
    <location>
        <begin position="40"/>
        <end position="62"/>
    </location>
</feature>
<proteinExistence type="predicted"/>
<evidence type="ECO:0000256" key="1">
    <source>
        <dbReference type="SAM" id="MobiDB-lite"/>
    </source>
</evidence>
<evidence type="ECO:0000313" key="2">
    <source>
        <dbReference type="EMBL" id="MPC21587.1"/>
    </source>
</evidence>
<comment type="caution">
    <text evidence="2">The sequence shown here is derived from an EMBL/GenBank/DDBJ whole genome shotgun (WGS) entry which is preliminary data.</text>
</comment>
<dbReference type="Proteomes" id="UP000324222">
    <property type="component" value="Unassembled WGS sequence"/>
</dbReference>
<dbReference type="EMBL" id="VSRR010000992">
    <property type="protein sequence ID" value="MPC21587.1"/>
    <property type="molecule type" value="Genomic_DNA"/>
</dbReference>
<dbReference type="AlphaFoldDB" id="A0A5B7DKG0"/>
<organism evidence="2 3">
    <name type="scientific">Portunus trituberculatus</name>
    <name type="common">Swimming crab</name>
    <name type="synonym">Neptunus trituberculatus</name>
    <dbReference type="NCBI Taxonomy" id="210409"/>
    <lineage>
        <taxon>Eukaryota</taxon>
        <taxon>Metazoa</taxon>
        <taxon>Ecdysozoa</taxon>
        <taxon>Arthropoda</taxon>
        <taxon>Crustacea</taxon>
        <taxon>Multicrustacea</taxon>
        <taxon>Malacostraca</taxon>
        <taxon>Eumalacostraca</taxon>
        <taxon>Eucarida</taxon>
        <taxon>Decapoda</taxon>
        <taxon>Pleocyemata</taxon>
        <taxon>Brachyura</taxon>
        <taxon>Eubrachyura</taxon>
        <taxon>Portunoidea</taxon>
        <taxon>Portunidae</taxon>
        <taxon>Portuninae</taxon>
        <taxon>Portunus</taxon>
    </lineage>
</organism>
<protein>
    <submittedName>
        <fullName evidence="2">Uncharacterized protein</fullName>
    </submittedName>
</protein>
<gene>
    <name evidence="2" type="ORF">E2C01_014575</name>
</gene>
<reference evidence="2 3" key="1">
    <citation type="submission" date="2019-05" db="EMBL/GenBank/DDBJ databases">
        <title>Another draft genome of Portunus trituberculatus and its Hox gene families provides insights of decapod evolution.</title>
        <authorList>
            <person name="Jeong J.-H."/>
            <person name="Song I."/>
            <person name="Kim S."/>
            <person name="Choi T."/>
            <person name="Kim D."/>
            <person name="Ryu S."/>
            <person name="Kim W."/>
        </authorList>
    </citation>
    <scope>NUCLEOTIDE SEQUENCE [LARGE SCALE GENOMIC DNA]</scope>
    <source>
        <tissue evidence="2">Muscle</tissue>
    </source>
</reference>
<sequence length="210" mass="23257">MDTSRCVRLGATVASLAITFHSRDSDAKFRSLRVGRSSLPMASSTHAELTASRSEEPSEFSLTHASAVQPKGMNLTAHPKPPLPPHPTRTQIHLLQRQGTLNTHQTSHDGSGSMHCNQNFTKPLKYYHTLNTQLRYGMAEAWKVSTAGVASSVTMIVTRPARRMAAASLHSRETDEAASRSLTPSQVKQLWVLLQSFTTISYMFFTHLKR</sequence>